<gene>
    <name evidence="1" type="ORF">L248_2843</name>
</gene>
<organism evidence="1 2">
    <name type="scientific">Schleiferilactobacillus shenzhenensis LY-73</name>
    <dbReference type="NCBI Taxonomy" id="1231336"/>
    <lineage>
        <taxon>Bacteria</taxon>
        <taxon>Bacillati</taxon>
        <taxon>Bacillota</taxon>
        <taxon>Bacilli</taxon>
        <taxon>Lactobacillales</taxon>
        <taxon>Lactobacillaceae</taxon>
        <taxon>Schleiferilactobacillus</taxon>
    </lineage>
</organism>
<dbReference type="Proteomes" id="UP000030647">
    <property type="component" value="Unassembled WGS sequence"/>
</dbReference>
<dbReference type="STRING" id="1231336.L248_2843"/>
<protein>
    <submittedName>
        <fullName evidence="1">Uncharacterized protein</fullName>
    </submittedName>
</protein>
<name>U4TTF6_9LACO</name>
<evidence type="ECO:0000313" key="1">
    <source>
        <dbReference type="EMBL" id="ERL65168.1"/>
    </source>
</evidence>
<sequence>MIRIHCVFPPVIDCYCQGAIMRDWREKRMDLFVGKHGEI</sequence>
<evidence type="ECO:0000313" key="2">
    <source>
        <dbReference type="Proteomes" id="UP000030647"/>
    </source>
</evidence>
<accession>U4TTF6</accession>
<dbReference type="HOGENOM" id="CLU_3311978_0_0_9"/>
<keyword evidence="2" id="KW-1185">Reference proteome</keyword>
<dbReference type="EMBL" id="KI271588">
    <property type="protein sequence ID" value="ERL65168.1"/>
    <property type="molecule type" value="Genomic_DNA"/>
</dbReference>
<reference evidence="2" key="1">
    <citation type="journal article" date="2013" name="Genome Announc.">
        <title>Whole-Genome Sequencing of Lactobacillus shenzhenensis Strain LY-73T.</title>
        <authorList>
            <person name="Lin Z."/>
            <person name="Liu Z."/>
            <person name="Yang R."/>
            <person name="Zou Y."/>
            <person name="Wan D."/>
            <person name="Chen J."/>
            <person name="Guo M."/>
            <person name="Zhao J."/>
            <person name="Fang C."/>
            <person name="Yang R."/>
            <person name="Liu F."/>
        </authorList>
    </citation>
    <scope>NUCLEOTIDE SEQUENCE [LARGE SCALE GENOMIC DNA]</scope>
    <source>
        <strain evidence="2">LY-73</strain>
    </source>
</reference>
<proteinExistence type="predicted"/>
<dbReference type="AlphaFoldDB" id="U4TTF6"/>